<comment type="caution">
    <text evidence="1">The sequence shown here is derived from an EMBL/GenBank/DDBJ whole genome shotgun (WGS) entry which is preliminary data.</text>
</comment>
<evidence type="ECO:0000313" key="2">
    <source>
        <dbReference type="Proteomes" id="UP001240984"/>
    </source>
</evidence>
<proteinExistence type="predicted"/>
<dbReference type="EMBL" id="JAUSRA010000001">
    <property type="protein sequence ID" value="MDP9794321.1"/>
    <property type="molecule type" value="Genomic_DNA"/>
</dbReference>
<name>A0ABT9MSB1_9ACTN</name>
<gene>
    <name evidence="1" type="ORF">J2S43_002833</name>
</gene>
<reference evidence="1 2" key="1">
    <citation type="submission" date="2023-07" db="EMBL/GenBank/DDBJ databases">
        <title>Sequencing the genomes of 1000 actinobacteria strains.</title>
        <authorList>
            <person name="Klenk H.-P."/>
        </authorList>
    </citation>
    <scope>NUCLEOTIDE SEQUENCE [LARGE SCALE GENOMIC DNA]</scope>
    <source>
        <strain evidence="1 2">DSM 44710</strain>
    </source>
</reference>
<dbReference type="Proteomes" id="UP001240984">
    <property type="component" value="Unassembled WGS sequence"/>
</dbReference>
<organism evidence="1 2">
    <name type="scientific">Catenuloplanes nepalensis</name>
    <dbReference type="NCBI Taxonomy" id="587533"/>
    <lineage>
        <taxon>Bacteria</taxon>
        <taxon>Bacillati</taxon>
        <taxon>Actinomycetota</taxon>
        <taxon>Actinomycetes</taxon>
        <taxon>Micromonosporales</taxon>
        <taxon>Micromonosporaceae</taxon>
        <taxon>Catenuloplanes</taxon>
    </lineage>
</organism>
<accession>A0ABT9MSB1</accession>
<sequence>MSSDEIVLRLDRATAETLWTSLYSSGEHIAAGALIPRPTRDESERLGAVLRDLDHGLGRRCSPYCDHLPAA</sequence>
<keyword evidence="2" id="KW-1185">Reference proteome</keyword>
<evidence type="ECO:0000313" key="1">
    <source>
        <dbReference type="EMBL" id="MDP9794321.1"/>
    </source>
</evidence>
<dbReference type="RefSeq" id="WP_306829469.1">
    <property type="nucleotide sequence ID" value="NZ_JAUSRA010000001.1"/>
</dbReference>
<protein>
    <submittedName>
        <fullName evidence="1">Uncharacterized protein</fullName>
    </submittedName>
</protein>